<dbReference type="Gene3D" id="3.40.50.300">
    <property type="entry name" value="P-loop containing nucleotide triphosphate hydrolases"/>
    <property type="match status" value="1"/>
</dbReference>
<dbReference type="InterPro" id="IPR027417">
    <property type="entry name" value="P-loop_NTPase"/>
</dbReference>
<dbReference type="Pfam" id="PF13671">
    <property type="entry name" value="AAA_33"/>
    <property type="match status" value="1"/>
</dbReference>
<keyword evidence="2" id="KW-1185">Reference proteome</keyword>
<evidence type="ECO:0000313" key="1">
    <source>
        <dbReference type="EMBL" id="NEW70593.1"/>
    </source>
</evidence>
<reference evidence="1" key="1">
    <citation type="submission" date="2020-02" db="EMBL/GenBank/DDBJ databases">
        <title>A new Streptomyces sp. for controlling soil-borne diseases.</title>
        <authorList>
            <person name="Li X."/>
            <person name="Tian Y."/>
            <person name="Gao K."/>
        </authorList>
    </citation>
    <scope>NUCLEOTIDE SEQUENCE [LARGE SCALE GENOMIC DNA]</scope>
    <source>
        <strain evidence="1">0250</strain>
    </source>
</reference>
<name>A0A6G4AB61_9ACTN</name>
<sequence length="222" mass="25460">MRPGHDDEVTADAELAARLRHVFWIGGGSGAGKSTVARRLADRYGWRLYATDDVMRDHADRATPEEAPFLHEFIAMDMDERWVNRSPEVMLETFHWFRGEGFGLIVEDLLRLPPERGVIVEGFRLLPHLVKPLLDAPRRAVWLLPTPDFRQAAIRSRSVPGEGFVWRTSDPVRAGRNLAERDRMFTTRLGEEAEHLRLHTIDVETTLTEDALTERVARAFRL</sequence>
<proteinExistence type="predicted"/>
<accession>A0A6G4AB61</accession>
<evidence type="ECO:0000313" key="2">
    <source>
        <dbReference type="Proteomes" id="UP000476310"/>
    </source>
</evidence>
<comment type="caution">
    <text evidence="1">The sequence shown here is derived from an EMBL/GenBank/DDBJ whole genome shotgun (WGS) entry which is preliminary data.</text>
</comment>
<protein>
    <submittedName>
        <fullName evidence="1">AAA family ATPase</fullName>
    </submittedName>
</protein>
<dbReference type="EMBL" id="JAAIKT010000008">
    <property type="protein sequence ID" value="NEW70593.1"/>
    <property type="molecule type" value="Genomic_DNA"/>
</dbReference>
<organism evidence="1 2">
    <name type="scientific">Streptomyces rhizosphaericus</name>
    <dbReference type="NCBI Taxonomy" id="114699"/>
    <lineage>
        <taxon>Bacteria</taxon>
        <taxon>Bacillati</taxon>
        <taxon>Actinomycetota</taxon>
        <taxon>Actinomycetes</taxon>
        <taxon>Kitasatosporales</taxon>
        <taxon>Streptomycetaceae</taxon>
        <taxon>Streptomyces</taxon>
        <taxon>Streptomyces violaceusniger group</taxon>
    </lineage>
</organism>
<dbReference type="RefSeq" id="WP_164425577.1">
    <property type="nucleotide sequence ID" value="NZ_JAAIKT010000008.1"/>
</dbReference>
<dbReference type="AlphaFoldDB" id="A0A6G4AB61"/>
<gene>
    <name evidence="1" type="ORF">G4H13_09250</name>
</gene>
<dbReference type="Proteomes" id="UP000476310">
    <property type="component" value="Unassembled WGS sequence"/>
</dbReference>
<dbReference type="SUPFAM" id="SSF52540">
    <property type="entry name" value="P-loop containing nucleoside triphosphate hydrolases"/>
    <property type="match status" value="1"/>
</dbReference>